<evidence type="ECO:0000256" key="3">
    <source>
        <dbReference type="ARBA" id="ARBA00023237"/>
    </source>
</evidence>
<evidence type="ECO:0000313" key="7">
    <source>
        <dbReference type="Proteomes" id="UP000601055"/>
    </source>
</evidence>
<dbReference type="SUPFAM" id="SSF56935">
    <property type="entry name" value="Porins"/>
    <property type="match status" value="1"/>
</dbReference>
<keyword evidence="3" id="KW-0998">Cell outer membrane</keyword>
<evidence type="ECO:0000256" key="1">
    <source>
        <dbReference type="ARBA" id="ARBA00004442"/>
    </source>
</evidence>
<dbReference type="InterPro" id="IPR012910">
    <property type="entry name" value="Plug_dom"/>
</dbReference>
<comment type="subcellular location">
    <subcellularLocation>
        <location evidence="1">Cell outer membrane</location>
    </subcellularLocation>
</comment>
<dbReference type="Proteomes" id="UP000601055">
    <property type="component" value="Unassembled WGS sequence"/>
</dbReference>
<comment type="caution">
    <text evidence="6">The sequence shown here is derived from an EMBL/GenBank/DDBJ whole genome shotgun (WGS) entry which is preliminary data.</text>
</comment>
<sequence length="878" mass="99931">MRKIMIVLIVLSLPVLLCAQDRVVTLNLNKQFIGLLFKQIEEQSKYSFIYSDDVVSDTMRVSLNVTNMPVAEVLTKVLPEQRLYHQMITSRLIAIGSRKQLGKEKSIYKTTLNGKIVDIKGKGIPFASIGLFDEKVLLGGSISNETGDYQLAFNFLPNYTYRLKITSVGFKSKEIDFTYPDTLTAKQIVLGDDQLALKTVNVTGTKPLMERKTDRYIVNVEGSFLANGSNGLEVLQRSPGIWVDNNGNIKIRGNQSVMVMINDVVQRMSGNDLADYLRTLRSEDISKIEIISSPPSEFEASGSGGIIHIILKKSRRDGLVGSVNTQYRKIENRFGYGAGLSLNYKVKNLYLFGSVSAGNEKSESIASNRVTYPNQDFYSSNTDRYNNNNAAKYQFSIGYDLGKNQSLGIQTVQTGTRLNQYFNTYNKFIGAQPLSGTARSEWFRRPILSGTTINYVWKLDSLGSSFKVIGDYIYSKRKEVNNFSSMYDVPSKNSTYRNNTPNTTNVYSLQTDYTKMLKQQISIKAGLKFASTTRDNQVINENYSGGNWVLNTNLSNQFIYKEDLSMAYASIEKSWKKLSIKAGLRAEHTHMNGNSITLNKQFTRNYLGLFPSVFVNQKLDEAKGSAIYFSYSRRLQRPSFADLNPYRLQFDDYLAQIGNPDLTPEYTHKFEVGSYFWKEIAADLYYSITTDRVAQLAQPGAGNVIEYQNRNFSSSKEYGFSIYAPIKFFKWWIMNTSLAGYNLRYNLDNYQISQSTLFASLQHTVMIKNIIDLDVYGYYRSPSVNANTKSSDQFNIDAGLTKRLLNKKLQIRTYFADIFNTAREKSYTEYLGTSIDFYQKRQTRTINLSLNYTFSSGKKFNNKKIEQSNDEEKRRIGN</sequence>
<dbReference type="Pfam" id="PF07715">
    <property type="entry name" value="Plug"/>
    <property type="match status" value="1"/>
</dbReference>
<evidence type="ECO:0000313" key="6">
    <source>
        <dbReference type="EMBL" id="MBB2145159.1"/>
    </source>
</evidence>
<dbReference type="InterPro" id="IPR041700">
    <property type="entry name" value="OMP_b-brl_3"/>
</dbReference>
<dbReference type="GO" id="GO:0009279">
    <property type="term" value="C:cell outer membrane"/>
    <property type="evidence" value="ECO:0007669"/>
    <property type="project" value="UniProtKB-SubCell"/>
</dbReference>
<dbReference type="Gene3D" id="2.40.170.20">
    <property type="entry name" value="TonB-dependent receptor, beta-barrel domain"/>
    <property type="match status" value="1"/>
</dbReference>
<evidence type="ECO:0000259" key="5">
    <source>
        <dbReference type="Pfam" id="PF14905"/>
    </source>
</evidence>
<accession>A0A923DWB7</accession>
<proteinExistence type="predicted"/>
<dbReference type="AlphaFoldDB" id="A0A923DWB7"/>
<keyword evidence="7" id="KW-1185">Reference proteome</keyword>
<gene>
    <name evidence="6" type="ORF">GM921_06675</name>
</gene>
<keyword evidence="6" id="KW-0675">Receptor</keyword>
<dbReference type="EMBL" id="WNXD01000001">
    <property type="protein sequence ID" value="MBB2145159.1"/>
    <property type="molecule type" value="Genomic_DNA"/>
</dbReference>
<dbReference type="Gene3D" id="2.170.130.10">
    <property type="entry name" value="TonB-dependent receptor, plug domain"/>
    <property type="match status" value="1"/>
</dbReference>
<reference evidence="6" key="1">
    <citation type="submission" date="2019-11" db="EMBL/GenBank/DDBJ databases">
        <title>Description of Pedobacter sp. LMG 31464T.</title>
        <authorList>
            <person name="Carlier A."/>
            <person name="Qi S."/>
            <person name="Vandamme P."/>
        </authorList>
    </citation>
    <scope>NUCLEOTIDE SEQUENCE</scope>
    <source>
        <strain evidence="6">LMG 31464</strain>
    </source>
</reference>
<protein>
    <submittedName>
        <fullName evidence="6">TonB-dependent receptor</fullName>
    </submittedName>
</protein>
<keyword evidence="2" id="KW-0472">Membrane</keyword>
<feature type="domain" description="Outer membrane protein beta-barrel" evidence="5">
    <location>
        <begin position="457"/>
        <end position="852"/>
    </location>
</feature>
<organism evidence="6 7">
    <name type="scientific">Pedobacter planticolens</name>
    <dbReference type="NCBI Taxonomy" id="2679964"/>
    <lineage>
        <taxon>Bacteria</taxon>
        <taxon>Pseudomonadati</taxon>
        <taxon>Bacteroidota</taxon>
        <taxon>Sphingobacteriia</taxon>
        <taxon>Sphingobacteriales</taxon>
        <taxon>Sphingobacteriaceae</taxon>
        <taxon>Pedobacter</taxon>
    </lineage>
</organism>
<evidence type="ECO:0000259" key="4">
    <source>
        <dbReference type="Pfam" id="PF07715"/>
    </source>
</evidence>
<feature type="domain" description="TonB-dependent receptor plug" evidence="4">
    <location>
        <begin position="228"/>
        <end position="305"/>
    </location>
</feature>
<dbReference type="InterPro" id="IPR037066">
    <property type="entry name" value="Plug_dom_sf"/>
</dbReference>
<dbReference type="SUPFAM" id="SSF49464">
    <property type="entry name" value="Carboxypeptidase regulatory domain-like"/>
    <property type="match status" value="1"/>
</dbReference>
<dbReference type="InterPro" id="IPR036942">
    <property type="entry name" value="Beta-barrel_TonB_sf"/>
</dbReference>
<dbReference type="Pfam" id="PF14905">
    <property type="entry name" value="OMP_b-brl_3"/>
    <property type="match status" value="1"/>
</dbReference>
<name>A0A923DWB7_9SPHI</name>
<evidence type="ECO:0000256" key="2">
    <source>
        <dbReference type="ARBA" id="ARBA00023136"/>
    </source>
</evidence>
<dbReference type="InterPro" id="IPR008969">
    <property type="entry name" value="CarboxyPept-like_regulatory"/>
</dbReference>